<accession>I8UHN1</accession>
<evidence type="ECO:0000313" key="2">
    <source>
        <dbReference type="EMBL" id="EIT86333.1"/>
    </source>
</evidence>
<name>I8UHN1_9BACL</name>
<gene>
    <name evidence="2" type="ORF">A374_05196</name>
</gene>
<feature type="transmembrane region" description="Helical" evidence="1">
    <location>
        <begin position="290"/>
        <end position="314"/>
    </location>
</feature>
<feature type="transmembrane region" description="Helical" evidence="1">
    <location>
        <begin position="186"/>
        <end position="206"/>
    </location>
</feature>
<feature type="transmembrane region" description="Helical" evidence="1">
    <location>
        <begin position="36"/>
        <end position="54"/>
    </location>
</feature>
<feature type="transmembrane region" description="Helical" evidence="1">
    <location>
        <begin position="262"/>
        <end position="283"/>
    </location>
</feature>
<feature type="transmembrane region" description="Helical" evidence="1">
    <location>
        <begin position="144"/>
        <end position="166"/>
    </location>
</feature>
<dbReference type="Proteomes" id="UP000004080">
    <property type="component" value="Unassembled WGS sequence"/>
</dbReference>
<keyword evidence="1" id="KW-0472">Membrane</keyword>
<organism evidence="2 3">
    <name type="scientific">Fictibacillus macauensis ZFHKF-1</name>
    <dbReference type="NCBI Taxonomy" id="1196324"/>
    <lineage>
        <taxon>Bacteria</taxon>
        <taxon>Bacillati</taxon>
        <taxon>Bacillota</taxon>
        <taxon>Bacilli</taxon>
        <taxon>Bacillales</taxon>
        <taxon>Fictibacillaceae</taxon>
        <taxon>Fictibacillus</taxon>
    </lineage>
</organism>
<dbReference type="AlphaFoldDB" id="I8UHN1"/>
<sequence>MQMWKQAFQIAAVYIGTIVGAGFATGREIIEFFTKYGTAGFVGIGIAGWLFIALGTKIMHLARHTEAKTYEELTTVLFGEKLSIAINMVLFIMLFGVTSVMLSGAGALFEEQLHLPFHVGVIATIVCCLLVMRKGMSGLVTANVFIVPIMILFSMVIACTSFFSVVQPSLFVKEDFIRNISWLWSPFTYVAFNLTLAQAVLVPLGWEASDRRSITWGGIIGGMGLAFILFNSQYALYVHPQAQTFNIPVAFIVEKLGTPLHLLFLAVVYGEIFSTLIGNLFGLTATIKKVLALPSLIVMLIILLGAYLISLVGYSSLLHYIYPLFGSIGLLFMVILARRKTVTS</sequence>
<keyword evidence="1" id="KW-1133">Transmembrane helix</keyword>
<dbReference type="InterPro" id="IPR038728">
    <property type="entry name" value="YkvI-like"/>
</dbReference>
<feature type="transmembrane region" description="Helical" evidence="1">
    <location>
        <begin position="320"/>
        <end position="337"/>
    </location>
</feature>
<evidence type="ECO:0000313" key="3">
    <source>
        <dbReference type="Proteomes" id="UP000004080"/>
    </source>
</evidence>
<evidence type="ECO:0000256" key="1">
    <source>
        <dbReference type="SAM" id="Phobius"/>
    </source>
</evidence>
<protein>
    <recommendedName>
        <fullName evidence="4">Membrane protein YkvI</fullName>
    </recommendedName>
</protein>
<dbReference type="eggNOG" id="COG3949">
    <property type="taxonomic scope" value="Bacteria"/>
</dbReference>
<feature type="transmembrane region" description="Helical" evidence="1">
    <location>
        <begin position="213"/>
        <end position="230"/>
    </location>
</feature>
<keyword evidence="1" id="KW-0812">Transmembrane</keyword>
<feature type="transmembrane region" description="Helical" evidence="1">
    <location>
        <begin position="115"/>
        <end position="132"/>
    </location>
</feature>
<dbReference type="PANTHER" id="PTHR37814">
    <property type="entry name" value="CONSERVED MEMBRANE PROTEIN"/>
    <property type="match status" value="1"/>
</dbReference>
<dbReference type="EMBL" id="AKKV01000021">
    <property type="protein sequence ID" value="EIT86333.1"/>
    <property type="molecule type" value="Genomic_DNA"/>
</dbReference>
<dbReference type="PANTHER" id="PTHR37814:SF1">
    <property type="entry name" value="MEMBRANE PROTEIN"/>
    <property type="match status" value="1"/>
</dbReference>
<reference evidence="2 3" key="1">
    <citation type="journal article" date="2012" name="J. Bacteriol.">
        <title>Genome of Bacillus macauensis ZFHKF-1, a Long-Chain-Forming Bacterium.</title>
        <authorList>
            <person name="Cai L."/>
            <person name="Zhang T."/>
        </authorList>
    </citation>
    <scope>NUCLEOTIDE SEQUENCE [LARGE SCALE GENOMIC DNA]</scope>
    <source>
        <strain evidence="2 3">ZFHKF-1</strain>
    </source>
</reference>
<feature type="transmembrane region" description="Helical" evidence="1">
    <location>
        <begin position="88"/>
        <end position="109"/>
    </location>
</feature>
<dbReference type="STRING" id="1196324.A374_05196"/>
<keyword evidence="3" id="KW-1185">Reference proteome</keyword>
<evidence type="ECO:0008006" key="4">
    <source>
        <dbReference type="Google" id="ProtNLM"/>
    </source>
</evidence>
<proteinExistence type="predicted"/>
<dbReference type="PATRIC" id="fig|1196324.3.peg.1054"/>
<comment type="caution">
    <text evidence="2">The sequence shown here is derived from an EMBL/GenBank/DDBJ whole genome shotgun (WGS) entry which is preliminary data.</text>
</comment>